<dbReference type="InterPro" id="IPR050597">
    <property type="entry name" value="Cytochrome_c_Oxidase_Subunit"/>
</dbReference>
<dbReference type="RefSeq" id="WP_152587165.1">
    <property type="nucleotide sequence ID" value="NZ_CP045423.1"/>
</dbReference>
<keyword evidence="5 6" id="KW-0408">Iron</keyword>
<dbReference type="SUPFAM" id="SSF46626">
    <property type="entry name" value="Cytochrome c"/>
    <property type="match status" value="2"/>
</dbReference>
<keyword evidence="7" id="KW-0472">Membrane</keyword>
<reference evidence="9 10" key="1">
    <citation type="submission" date="2019-10" db="EMBL/GenBank/DDBJ databases">
        <title>Isolation, Identification of Microvirga thermotolerans HR1, a novel thermophilic bacterium and Comparative Genomics of the genus Microvirga.</title>
        <authorList>
            <person name="Li J."/>
            <person name="Zhang W."/>
            <person name="Lin M."/>
            <person name="Wang J."/>
        </authorList>
    </citation>
    <scope>NUCLEOTIDE SEQUENCE [LARGE SCALE GENOMIC DNA]</scope>
    <source>
        <strain evidence="9 10">HR1</strain>
    </source>
</reference>
<evidence type="ECO:0000259" key="8">
    <source>
        <dbReference type="PROSITE" id="PS51007"/>
    </source>
</evidence>
<dbReference type="Gene3D" id="1.10.760.10">
    <property type="entry name" value="Cytochrome c-like domain"/>
    <property type="match status" value="2"/>
</dbReference>
<dbReference type="Proteomes" id="UP000325614">
    <property type="component" value="Chromosome"/>
</dbReference>
<accession>A0A5P9JZF2</accession>
<dbReference type="InterPro" id="IPR036909">
    <property type="entry name" value="Cyt_c-like_dom_sf"/>
</dbReference>
<evidence type="ECO:0000256" key="5">
    <source>
        <dbReference type="ARBA" id="ARBA00023004"/>
    </source>
</evidence>
<dbReference type="AlphaFoldDB" id="A0A5P9JZF2"/>
<dbReference type="GO" id="GO:0020037">
    <property type="term" value="F:heme binding"/>
    <property type="evidence" value="ECO:0007669"/>
    <property type="project" value="InterPro"/>
</dbReference>
<feature type="domain" description="Cytochrome c" evidence="8">
    <location>
        <begin position="92"/>
        <end position="170"/>
    </location>
</feature>
<proteinExistence type="predicted"/>
<evidence type="ECO:0000256" key="1">
    <source>
        <dbReference type="ARBA" id="ARBA00022448"/>
    </source>
</evidence>
<dbReference type="KEGG" id="mico:GDR74_15655"/>
<dbReference type="PANTHER" id="PTHR33751:SF9">
    <property type="entry name" value="CYTOCHROME C4"/>
    <property type="match status" value="1"/>
</dbReference>
<dbReference type="PROSITE" id="PS51007">
    <property type="entry name" value="CYTC"/>
    <property type="match status" value="2"/>
</dbReference>
<dbReference type="InterPro" id="IPR009056">
    <property type="entry name" value="Cyt_c-like_dom"/>
</dbReference>
<organism evidence="9 10">
    <name type="scientific">Microvirga thermotolerans</name>
    <dbReference type="NCBI Taxonomy" id="2651334"/>
    <lineage>
        <taxon>Bacteria</taxon>
        <taxon>Pseudomonadati</taxon>
        <taxon>Pseudomonadota</taxon>
        <taxon>Alphaproteobacteria</taxon>
        <taxon>Hyphomicrobiales</taxon>
        <taxon>Methylobacteriaceae</taxon>
        <taxon>Microvirga</taxon>
    </lineage>
</organism>
<evidence type="ECO:0000313" key="9">
    <source>
        <dbReference type="EMBL" id="QFU17531.1"/>
    </source>
</evidence>
<keyword evidence="7" id="KW-1133">Transmembrane helix</keyword>
<feature type="transmembrane region" description="Helical" evidence="7">
    <location>
        <begin position="15"/>
        <end position="36"/>
    </location>
</feature>
<evidence type="ECO:0000256" key="6">
    <source>
        <dbReference type="PROSITE-ProRule" id="PRU00433"/>
    </source>
</evidence>
<evidence type="ECO:0000256" key="4">
    <source>
        <dbReference type="ARBA" id="ARBA00022982"/>
    </source>
</evidence>
<dbReference type="GO" id="GO:0009055">
    <property type="term" value="F:electron transfer activity"/>
    <property type="evidence" value="ECO:0007669"/>
    <property type="project" value="InterPro"/>
</dbReference>
<dbReference type="PANTHER" id="PTHR33751">
    <property type="entry name" value="CBB3-TYPE CYTOCHROME C OXIDASE SUBUNIT FIXP"/>
    <property type="match status" value="1"/>
</dbReference>
<keyword evidence="3 6" id="KW-0479">Metal-binding</keyword>
<dbReference type="EMBL" id="CP045423">
    <property type="protein sequence ID" value="QFU17531.1"/>
    <property type="molecule type" value="Genomic_DNA"/>
</dbReference>
<evidence type="ECO:0000256" key="2">
    <source>
        <dbReference type="ARBA" id="ARBA00022617"/>
    </source>
</evidence>
<sequence>MKPAEYREIDRPWRIWASIAIVSILAFSVVFGFLILPVVQGRGAGIDAFTAICRAVGILPGSPAVRQPASEAKAQPTTQVAWSTDLLRTLGQTRPAGAEVAQACVACHGERGIAADPQNPNLAGQSAVAIYKQLHDYKSGSRVHDIMTGIAQGLDDRQIVDVAAHFAASAKRALDPTTAEVIDPDIVQLVERGDPSRGLPACNSCHGATAGGPIETPTLSHQNREYLARQLRAFKTGDRRNDIYTRMRSVASKLTDREIDKLANFYATTLSY</sequence>
<keyword evidence="7" id="KW-0812">Transmembrane</keyword>
<name>A0A5P9JZF2_9HYPH</name>
<dbReference type="GO" id="GO:0046872">
    <property type="term" value="F:metal ion binding"/>
    <property type="evidence" value="ECO:0007669"/>
    <property type="project" value="UniProtKB-KW"/>
</dbReference>
<feature type="domain" description="Cytochrome c" evidence="8">
    <location>
        <begin position="188"/>
        <end position="270"/>
    </location>
</feature>
<keyword evidence="10" id="KW-1185">Reference proteome</keyword>
<keyword evidence="2 6" id="KW-0349">Heme</keyword>
<evidence type="ECO:0000256" key="3">
    <source>
        <dbReference type="ARBA" id="ARBA00022723"/>
    </source>
</evidence>
<keyword evidence="1" id="KW-0813">Transport</keyword>
<dbReference type="Pfam" id="PF00034">
    <property type="entry name" value="Cytochrom_C"/>
    <property type="match status" value="2"/>
</dbReference>
<evidence type="ECO:0000256" key="7">
    <source>
        <dbReference type="SAM" id="Phobius"/>
    </source>
</evidence>
<evidence type="ECO:0000313" key="10">
    <source>
        <dbReference type="Proteomes" id="UP000325614"/>
    </source>
</evidence>
<gene>
    <name evidence="9" type="ORF">GDR74_15655</name>
</gene>
<protein>
    <submittedName>
        <fullName evidence="9">C-type cytochrome</fullName>
    </submittedName>
</protein>
<keyword evidence="4" id="KW-0249">Electron transport</keyword>